<reference evidence="1" key="1">
    <citation type="journal article" date="2014" name="Front. Microbiol.">
        <title>High frequency of phylogenetically diverse reductive dehalogenase-homologous genes in deep subseafloor sedimentary metagenomes.</title>
        <authorList>
            <person name="Kawai M."/>
            <person name="Futagami T."/>
            <person name="Toyoda A."/>
            <person name="Takaki Y."/>
            <person name="Nishi S."/>
            <person name="Hori S."/>
            <person name="Arai W."/>
            <person name="Tsubouchi T."/>
            <person name="Morono Y."/>
            <person name="Uchiyama I."/>
            <person name="Ito T."/>
            <person name="Fujiyama A."/>
            <person name="Inagaki F."/>
            <person name="Takami H."/>
        </authorList>
    </citation>
    <scope>NUCLEOTIDE SEQUENCE</scope>
    <source>
        <strain evidence="1">Expedition CK06-06</strain>
    </source>
</reference>
<dbReference type="EMBL" id="BARS01015129">
    <property type="protein sequence ID" value="GAF87350.1"/>
    <property type="molecule type" value="Genomic_DNA"/>
</dbReference>
<sequence length="116" mass="12784">LLIVGLTIALALTSSLAYESRAADQKQPFEPTMEDVSHLSCEEVWIGVSEKDDAFFQVVELLAHHILTRREVKFPGTPEAGKAFGDALVKNCLADPEELLYSAVNRSLRDTLPAKE</sequence>
<protein>
    <submittedName>
        <fullName evidence="1">Uncharacterized protein</fullName>
    </submittedName>
</protein>
<evidence type="ECO:0000313" key="1">
    <source>
        <dbReference type="EMBL" id="GAF87350.1"/>
    </source>
</evidence>
<proteinExistence type="predicted"/>
<comment type="caution">
    <text evidence="1">The sequence shown here is derived from an EMBL/GenBank/DDBJ whole genome shotgun (WGS) entry which is preliminary data.</text>
</comment>
<name>X0UFQ7_9ZZZZ</name>
<organism evidence="1">
    <name type="scientific">marine sediment metagenome</name>
    <dbReference type="NCBI Taxonomy" id="412755"/>
    <lineage>
        <taxon>unclassified sequences</taxon>
        <taxon>metagenomes</taxon>
        <taxon>ecological metagenomes</taxon>
    </lineage>
</organism>
<gene>
    <name evidence="1" type="ORF">S01H1_25102</name>
</gene>
<dbReference type="AlphaFoldDB" id="X0UFQ7"/>
<accession>X0UFQ7</accession>
<feature type="non-terminal residue" evidence="1">
    <location>
        <position position="1"/>
    </location>
</feature>